<keyword evidence="2" id="KW-0680">Restriction system</keyword>
<dbReference type="SUPFAM" id="SSF116734">
    <property type="entry name" value="DNA methylase specificity domain"/>
    <property type="match status" value="1"/>
</dbReference>
<dbReference type="EC" id="3.1.21.-" evidence="5"/>
<keyword evidence="6" id="KW-1185">Reference proteome</keyword>
<keyword evidence="3" id="KW-0238">DNA-binding</keyword>
<evidence type="ECO:0000259" key="4">
    <source>
        <dbReference type="Pfam" id="PF01420"/>
    </source>
</evidence>
<evidence type="ECO:0000256" key="1">
    <source>
        <dbReference type="ARBA" id="ARBA00010923"/>
    </source>
</evidence>
<reference evidence="5 6" key="1">
    <citation type="submission" date="2022-12" db="EMBL/GenBank/DDBJ databases">
        <title>Dasania phycosphaerae sp. nov., isolated from particulate material of the south coast of Korea.</title>
        <authorList>
            <person name="Jiang Y."/>
        </authorList>
    </citation>
    <scope>NUCLEOTIDE SEQUENCE [LARGE SCALE GENOMIC DNA]</scope>
    <source>
        <strain evidence="5 6">GY-19</strain>
    </source>
</reference>
<dbReference type="GO" id="GO:0004519">
    <property type="term" value="F:endonuclease activity"/>
    <property type="evidence" value="ECO:0007669"/>
    <property type="project" value="UniProtKB-KW"/>
</dbReference>
<dbReference type="GO" id="GO:0003677">
    <property type="term" value="F:DNA binding"/>
    <property type="evidence" value="ECO:0007669"/>
    <property type="project" value="UniProtKB-KW"/>
</dbReference>
<accession>A0A9J6RJK5</accession>
<evidence type="ECO:0000313" key="6">
    <source>
        <dbReference type="Proteomes" id="UP001069090"/>
    </source>
</evidence>
<sequence>MNSQWPLVRLGDLLSSSKYAADILPDEEYKEVTVRLWGKGVNLRGVKLGSEIGTGKRFYVSPGQFILSKIDARHGAFGVIPEELDGAVITSDFPLFEADPKRLDVEYLNWLSKTPWFVDACKKVSEGTTNRVRLKEKQFLGIEIRLPELAEQRQIVKKIESIRTQVNEVTSLRKGVLTEAQALLQSAFQNLIDDVQYLPMSQVLPIIRRKVSVNFDGEYPELGVRSFGKGTFHKPALNGVDVGSKKLYHIEPNDLVLSNVFAWEGAIAVAQPTDTGRVGSHRFITCVPEEGVVTS</sequence>
<dbReference type="EMBL" id="JAPTGG010000003">
    <property type="protein sequence ID" value="MCZ0864383.1"/>
    <property type="molecule type" value="Genomic_DNA"/>
</dbReference>
<keyword evidence="5" id="KW-0540">Nuclease</keyword>
<dbReference type="GO" id="GO:0016787">
    <property type="term" value="F:hydrolase activity"/>
    <property type="evidence" value="ECO:0007669"/>
    <property type="project" value="UniProtKB-KW"/>
</dbReference>
<feature type="domain" description="Type I restriction modification DNA specificity" evidence="4">
    <location>
        <begin position="3"/>
        <end position="164"/>
    </location>
</feature>
<proteinExistence type="inferred from homology"/>
<evidence type="ECO:0000313" key="5">
    <source>
        <dbReference type="EMBL" id="MCZ0864383.1"/>
    </source>
</evidence>
<comment type="caution">
    <text evidence="5">The sequence shown here is derived from an EMBL/GenBank/DDBJ whole genome shotgun (WGS) entry which is preliminary data.</text>
</comment>
<protein>
    <submittedName>
        <fullName evidence="5">Restriction endonuclease subunit S</fullName>
        <ecNumber evidence="5">3.1.21.-</ecNumber>
    </submittedName>
</protein>
<evidence type="ECO:0000256" key="3">
    <source>
        <dbReference type="ARBA" id="ARBA00023125"/>
    </source>
</evidence>
<name>A0A9J6RJK5_9GAMM</name>
<organism evidence="5 6">
    <name type="scientific">Dasania phycosphaerae</name>
    <dbReference type="NCBI Taxonomy" id="2950436"/>
    <lineage>
        <taxon>Bacteria</taxon>
        <taxon>Pseudomonadati</taxon>
        <taxon>Pseudomonadota</taxon>
        <taxon>Gammaproteobacteria</taxon>
        <taxon>Cellvibrionales</taxon>
        <taxon>Spongiibacteraceae</taxon>
        <taxon>Dasania</taxon>
    </lineage>
</organism>
<dbReference type="RefSeq" id="WP_258330540.1">
    <property type="nucleotide sequence ID" value="NZ_JAPTGG010000003.1"/>
</dbReference>
<dbReference type="GO" id="GO:0009307">
    <property type="term" value="P:DNA restriction-modification system"/>
    <property type="evidence" value="ECO:0007669"/>
    <property type="project" value="UniProtKB-KW"/>
</dbReference>
<dbReference type="Proteomes" id="UP001069090">
    <property type="component" value="Unassembled WGS sequence"/>
</dbReference>
<keyword evidence="5" id="KW-0378">Hydrolase</keyword>
<dbReference type="Gene3D" id="3.90.220.20">
    <property type="entry name" value="DNA methylase specificity domains"/>
    <property type="match status" value="2"/>
</dbReference>
<dbReference type="Pfam" id="PF01420">
    <property type="entry name" value="Methylase_S"/>
    <property type="match status" value="1"/>
</dbReference>
<dbReference type="InterPro" id="IPR044946">
    <property type="entry name" value="Restrct_endonuc_typeI_TRD_sf"/>
</dbReference>
<comment type="similarity">
    <text evidence="1">Belongs to the type-I restriction system S methylase family.</text>
</comment>
<dbReference type="InterPro" id="IPR051212">
    <property type="entry name" value="Type-I_RE_S_subunit"/>
</dbReference>
<gene>
    <name evidence="5" type="ORF">O0V09_04190</name>
</gene>
<dbReference type="AlphaFoldDB" id="A0A9J6RJK5"/>
<keyword evidence="5" id="KW-0255">Endonuclease</keyword>
<dbReference type="PANTHER" id="PTHR43140:SF1">
    <property type="entry name" value="TYPE I RESTRICTION ENZYME ECOKI SPECIFICITY SUBUNIT"/>
    <property type="match status" value="1"/>
</dbReference>
<dbReference type="PANTHER" id="PTHR43140">
    <property type="entry name" value="TYPE-1 RESTRICTION ENZYME ECOKI SPECIFICITY PROTEIN"/>
    <property type="match status" value="1"/>
</dbReference>
<evidence type="ECO:0000256" key="2">
    <source>
        <dbReference type="ARBA" id="ARBA00022747"/>
    </source>
</evidence>
<dbReference type="InterPro" id="IPR000055">
    <property type="entry name" value="Restrct_endonuc_typeI_TRD"/>
</dbReference>